<proteinExistence type="predicted"/>
<keyword evidence="1" id="KW-0812">Transmembrane</keyword>
<reference evidence="2 3" key="1">
    <citation type="journal article" date="2019" name="G3 (Bethesda)">
        <title>Sequencing of a Wild Apple (Malus baccata) Genome Unravels the Differences Between Cultivated and Wild Apple Species Regarding Disease Resistance and Cold Tolerance.</title>
        <authorList>
            <person name="Chen X."/>
        </authorList>
    </citation>
    <scope>NUCLEOTIDE SEQUENCE [LARGE SCALE GENOMIC DNA]</scope>
    <source>
        <strain evidence="3">cv. Shandingzi</strain>
        <tissue evidence="2">Leaves</tissue>
    </source>
</reference>
<protein>
    <submittedName>
        <fullName evidence="2">Uncharacterized protein</fullName>
    </submittedName>
</protein>
<organism evidence="2 3">
    <name type="scientific">Malus baccata</name>
    <name type="common">Siberian crab apple</name>
    <name type="synonym">Pyrus baccata</name>
    <dbReference type="NCBI Taxonomy" id="106549"/>
    <lineage>
        <taxon>Eukaryota</taxon>
        <taxon>Viridiplantae</taxon>
        <taxon>Streptophyta</taxon>
        <taxon>Embryophyta</taxon>
        <taxon>Tracheophyta</taxon>
        <taxon>Spermatophyta</taxon>
        <taxon>Magnoliopsida</taxon>
        <taxon>eudicotyledons</taxon>
        <taxon>Gunneridae</taxon>
        <taxon>Pentapetalae</taxon>
        <taxon>rosids</taxon>
        <taxon>fabids</taxon>
        <taxon>Rosales</taxon>
        <taxon>Rosaceae</taxon>
        <taxon>Amygdaloideae</taxon>
        <taxon>Maleae</taxon>
        <taxon>Malus</taxon>
    </lineage>
</organism>
<evidence type="ECO:0000313" key="2">
    <source>
        <dbReference type="EMBL" id="TQD78509.1"/>
    </source>
</evidence>
<evidence type="ECO:0000313" key="3">
    <source>
        <dbReference type="Proteomes" id="UP000315295"/>
    </source>
</evidence>
<name>A0A540KWL8_MALBA</name>
<keyword evidence="1" id="KW-1133">Transmembrane helix</keyword>
<feature type="transmembrane region" description="Helical" evidence="1">
    <location>
        <begin position="106"/>
        <end position="127"/>
    </location>
</feature>
<comment type="caution">
    <text evidence="2">The sequence shown here is derived from an EMBL/GenBank/DDBJ whole genome shotgun (WGS) entry which is preliminary data.</text>
</comment>
<feature type="transmembrane region" description="Helical" evidence="1">
    <location>
        <begin position="64"/>
        <end position="86"/>
    </location>
</feature>
<keyword evidence="3" id="KW-1185">Reference proteome</keyword>
<dbReference type="Proteomes" id="UP000315295">
    <property type="component" value="Unassembled WGS sequence"/>
</dbReference>
<dbReference type="EMBL" id="VIEB01000904">
    <property type="protein sequence ID" value="TQD78509.1"/>
    <property type="molecule type" value="Genomic_DNA"/>
</dbReference>
<sequence length="147" mass="16467">MEDIETNSDVNPTKSFLGRSLPKSFSWYRDVKMARNMTMAVTEKQRATREAMAKMLKAGSFSRVGFPLALLMPPGMVVEVAKATVVTRAATTEQDLEVLVNHSPPVLTIVAWVSVKMSFAVLPFLLWRAKKCSGMEFFTNYKLQTTN</sequence>
<keyword evidence="1" id="KW-0472">Membrane</keyword>
<gene>
    <name evidence="2" type="ORF">C1H46_035938</name>
</gene>
<evidence type="ECO:0000256" key="1">
    <source>
        <dbReference type="SAM" id="Phobius"/>
    </source>
</evidence>
<dbReference type="AlphaFoldDB" id="A0A540KWL8"/>
<accession>A0A540KWL8</accession>